<feature type="domain" description="DUF427" evidence="1">
    <location>
        <begin position="134"/>
        <end position="227"/>
    </location>
</feature>
<dbReference type="STRING" id="205917.A0A4Y9Y071"/>
<keyword evidence="3" id="KW-1185">Reference proteome</keyword>
<comment type="caution">
    <text evidence="2">The sequence shown here is derived from an EMBL/GenBank/DDBJ whole genome shotgun (WGS) entry which is preliminary data.</text>
</comment>
<feature type="domain" description="DUF427" evidence="1">
    <location>
        <begin position="18"/>
        <end position="90"/>
    </location>
</feature>
<dbReference type="PANTHER" id="PTHR34310:SF9">
    <property type="entry name" value="BLR5716 PROTEIN"/>
    <property type="match status" value="1"/>
</dbReference>
<dbReference type="InterPro" id="IPR038694">
    <property type="entry name" value="DUF427_sf"/>
</dbReference>
<gene>
    <name evidence="2" type="ORF">EVG20_g9781</name>
</gene>
<dbReference type="PANTHER" id="PTHR34310">
    <property type="entry name" value="DUF427 DOMAIN PROTEIN (AFU_ORTHOLOGUE AFUA_3G02220)"/>
    <property type="match status" value="1"/>
</dbReference>
<dbReference type="OrthoDB" id="18996at2759"/>
<name>A0A4Y9Y071_9AGAM</name>
<accession>A0A4Y9Y071</accession>
<evidence type="ECO:0000313" key="2">
    <source>
        <dbReference type="EMBL" id="TFY54259.1"/>
    </source>
</evidence>
<organism evidence="2 3">
    <name type="scientific">Dentipellis fragilis</name>
    <dbReference type="NCBI Taxonomy" id="205917"/>
    <lineage>
        <taxon>Eukaryota</taxon>
        <taxon>Fungi</taxon>
        <taxon>Dikarya</taxon>
        <taxon>Basidiomycota</taxon>
        <taxon>Agaricomycotina</taxon>
        <taxon>Agaricomycetes</taxon>
        <taxon>Russulales</taxon>
        <taxon>Hericiaceae</taxon>
        <taxon>Dentipellis</taxon>
    </lineage>
</organism>
<dbReference type="AlphaFoldDB" id="A0A4Y9Y071"/>
<dbReference type="InterPro" id="IPR007361">
    <property type="entry name" value="DUF427"/>
</dbReference>
<sequence>MPVPFPPAGHIEDSPRRIRVFFKGHYIVDTKKAKLVWEHSFYPQYYFAKADVPEKYLQAKTSNTSAGSSEIHDVVVGNNRAEEGATVFKDGNLKGLVKIVFGKMDAWFEEEEQIFVHPKDPYKRVDILHSARNIRVEVEGVEVANTTRALLLYETGLPVRTYLPKTEARLDLLKDSELTTACPYKGVAQYYDIVLPSGKILKDIVWWYRAPLPDCGQIKGYVAFYDEKVDVWVDGEKVERPKTQFG</sequence>
<dbReference type="EMBL" id="SEOQ01001048">
    <property type="protein sequence ID" value="TFY54259.1"/>
    <property type="molecule type" value="Genomic_DNA"/>
</dbReference>
<dbReference type="Gene3D" id="2.170.150.40">
    <property type="entry name" value="Domain of unknown function (DUF427)"/>
    <property type="match status" value="2"/>
</dbReference>
<evidence type="ECO:0000313" key="3">
    <source>
        <dbReference type="Proteomes" id="UP000298327"/>
    </source>
</evidence>
<dbReference type="Proteomes" id="UP000298327">
    <property type="component" value="Unassembled WGS sequence"/>
</dbReference>
<protein>
    <recommendedName>
        <fullName evidence="1">DUF427 domain-containing protein</fullName>
    </recommendedName>
</protein>
<evidence type="ECO:0000259" key="1">
    <source>
        <dbReference type="Pfam" id="PF04248"/>
    </source>
</evidence>
<dbReference type="Pfam" id="PF04248">
    <property type="entry name" value="NTP_transf_9"/>
    <property type="match status" value="2"/>
</dbReference>
<proteinExistence type="predicted"/>
<reference evidence="2 3" key="1">
    <citation type="submission" date="2019-02" db="EMBL/GenBank/DDBJ databases">
        <title>Genome sequencing of the rare red list fungi Dentipellis fragilis.</title>
        <authorList>
            <person name="Buettner E."/>
            <person name="Kellner H."/>
        </authorList>
    </citation>
    <scope>NUCLEOTIDE SEQUENCE [LARGE SCALE GENOMIC DNA]</scope>
    <source>
        <strain evidence="2 3">DSM 105465</strain>
    </source>
</reference>